<evidence type="ECO:0000256" key="5">
    <source>
        <dbReference type="ARBA" id="ARBA00023180"/>
    </source>
</evidence>
<evidence type="ECO:0000259" key="9">
    <source>
        <dbReference type="Pfam" id="PF00728"/>
    </source>
</evidence>
<dbReference type="EMBL" id="NEDP02004580">
    <property type="protein sequence ID" value="OWF45115.1"/>
    <property type="molecule type" value="Genomic_DNA"/>
</dbReference>
<dbReference type="Pfam" id="PF14845">
    <property type="entry name" value="Glycohydro_20b2"/>
    <property type="match status" value="2"/>
</dbReference>
<dbReference type="Gene3D" id="3.30.379.10">
    <property type="entry name" value="Chitobiase/beta-hexosaminidase domain 2-like"/>
    <property type="match status" value="2"/>
</dbReference>
<dbReference type="OrthoDB" id="428480at2759"/>
<organism evidence="11 12">
    <name type="scientific">Mizuhopecten yessoensis</name>
    <name type="common">Japanese scallop</name>
    <name type="synonym">Patinopecten yessoensis</name>
    <dbReference type="NCBI Taxonomy" id="6573"/>
    <lineage>
        <taxon>Eukaryota</taxon>
        <taxon>Metazoa</taxon>
        <taxon>Spiralia</taxon>
        <taxon>Lophotrochozoa</taxon>
        <taxon>Mollusca</taxon>
        <taxon>Bivalvia</taxon>
        <taxon>Autobranchia</taxon>
        <taxon>Pteriomorphia</taxon>
        <taxon>Pectinida</taxon>
        <taxon>Pectinoidea</taxon>
        <taxon>Pectinidae</taxon>
        <taxon>Mizuhopecten</taxon>
    </lineage>
</organism>
<dbReference type="PRINTS" id="PR00738">
    <property type="entry name" value="GLHYDRLASE20"/>
</dbReference>
<evidence type="ECO:0000256" key="4">
    <source>
        <dbReference type="ARBA" id="ARBA00022801"/>
    </source>
</evidence>
<keyword evidence="6" id="KW-0326">Glycosidase</keyword>
<keyword evidence="12" id="KW-1185">Reference proteome</keyword>
<dbReference type="InterPro" id="IPR025705">
    <property type="entry name" value="Beta_hexosaminidase_sua/sub"/>
</dbReference>
<dbReference type="InterPro" id="IPR015883">
    <property type="entry name" value="Glyco_hydro_20_cat"/>
</dbReference>
<dbReference type="Gene3D" id="3.20.20.80">
    <property type="entry name" value="Glycosidases"/>
    <property type="match status" value="3"/>
</dbReference>
<evidence type="ECO:0000256" key="6">
    <source>
        <dbReference type="ARBA" id="ARBA00023295"/>
    </source>
</evidence>
<protein>
    <recommendedName>
        <fullName evidence="3">beta-N-acetylhexosaminidase</fullName>
        <ecNumber evidence="3">3.2.1.52</ecNumber>
    </recommendedName>
</protein>
<keyword evidence="4" id="KW-0378">Hydrolase</keyword>
<dbReference type="Proteomes" id="UP000242188">
    <property type="component" value="Unassembled WGS sequence"/>
</dbReference>
<dbReference type="GO" id="GO:0004563">
    <property type="term" value="F:beta-N-acetylhexosaminidase activity"/>
    <property type="evidence" value="ECO:0007669"/>
    <property type="project" value="UniProtKB-EC"/>
</dbReference>
<feature type="domain" description="Beta-hexosaminidase eukaryotic type N-terminal" evidence="10">
    <location>
        <begin position="101"/>
        <end position="249"/>
    </location>
</feature>
<feature type="signal peptide" evidence="8">
    <location>
        <begin position="1"/>
        <end position="31"/>
    </location>
</feature>
<comment type="catalytic activity">
    <reaction evidence="1">
        <text>Hydrolysis of terminal non-reducing N-acetyl-D-hexosamine residues in N-acetyl-beta-D-hexosaminides.</text>
        <dbReference type="EC" id="3.2.1.52"/>
    </reaction>
</comment>
<feature type="domain" description="Glycoside hydrolase family 20 catalytic" evidence="9">
    <location>
        <begin position="270"/>
        <end position="449"/>
    </location>
</feature>
<dbReference type="GO" id="GO:0030203">
    <property type="term" value="P:glycosaminoglycan metabolic process"/>
    <property type="evidence" value="ECO:0007669"/>
    <property type="project" value="TreeGrafter"/>
</dbReference>
<gene>
    <name evidence="11" type="ORF">KP79_PYT14584</name>
</gene>
<name>A0A210Q8S2_MIZYE</name>
<proteinExistence type="inferred from homology"/>
<keyword evidence="5" id="KW-0325">Glycoprotein</keyword>
<dbReference type="Pfam" id="PF00728">
    <property type="entry name" value="Glyco_hydro_20"/>
    <property type="match status" value="3"/>
</dbReference>
<evidence type="ECO:0000256" key="7">
    <source>
        <dbReference type="PIRSR" id="PIRSR625705-1"/>
    </source>
</evidence>
<dbReference type="STRING" id="6573.A0A210Q8S2"/>
<comment type="caution">
    <text evidence="11">The sequence shown here is derived from an EMBL/GenBank/DDBJ whole genome shotgun (WGS) entry which is preliminary data.</text>
</comment>
<dbReference type="GO" id="GO:0005764">
    <property type="term" value="C:lysosome"/>
    <property type="evidence" value="ECO:0007669"/>
    <property type="project" value="TreeGrafter"/>
</dbReference>
<keyword evidence="8" id="KW-0732">Signal</keyword>
<dbReference type="PANTHER" id="PTHR22600:SF21">
    <property type="entry name" value="BETA-HEXOSAMINIDASE A"/>
    <property type="match status" value="1"/>
</dbReference>
<feature type="active site" description="Proton donor" evidence="7">
    <location>
        <position position="426"/>
    </location>
</feature>
<accession>A0A210Q8S2</accession>
<dbReference type="GO" id="GO:0006689">
    <property type="term" value="P:ganglioside catabolic process"/>
    <property type="evidence" value="ECO:0007669"/>
    <property type="project" value="TreeGrafter"/>
</dbReference>
<feature type="domain" description="Glycoside hydrolase family 20 catalytic" evidence="9">
    <location>
        <begin position="1022"/>
        <end position="1298"/>
    </location>
</feature>
<evidence type="ECO:0000256" key="3">
    <source>
        <dbReference type="ARBA" id="ARBA00012663"/>
    </source>
</evidence>
<comment type="similarity">
    <text evidence="2">Belongs to the glycosyl hydrolase 20 family.</text>
</comment>
<dbReference type="InterPro" id="IPR029018">
    <property type="entry name" value="Hex-like_dom2"/>
</dbReference>
<dbReference type="SUPFAM" id="SSF51445">
    <property type="entry name" value="(Trans)glycosidases"/>
    <property type="match status" value="2"/>
</dbReference>
<feature type="domain" description="Glycoside hydrolase family 20 catalytic" evidence="9">
    <location>
        <begin position="475"/>
        <end position="657"/>
    </location>
</feature>
<dbReference type="GO" id="GO:0016020">
    <property type="term" value="C:membrane"/>
    <property type="evidence" value="ECO:0007669"/>
    <property type="project" value="TreeGrafter"/>
</dbReference>
<evidence type="ECO:0000256" key="8">
    <source>
        <dbReference type="SAM" id="SignalP"/>
    </source>
</evidence>
<dbReference type="GO" id="GO:0005975">
    <property type="term" value="P:carbohydrate metabolic process"/>
    <property type="evidence" value="ECO:0007669"/>
    <property type="project" value="InterPro"/>
</dbReference>
<evidence type="ECO:0000259" key="10">
    <source>
        <dbReference type="Pfam" id="PF14845"/>
    </source>
</evidence>
<evidence type="ECO:0000256" key="1">
    <source>
        <dbReference type="ARBA" id="ARBA00001231"/>
    </source>
</evidence>
<dbReference type="InterPro" id="IPR029019">
    <property type="entry name" value="HEX_eukaryotic_N"/>
</dbReference>
<feature type="domain" description="Beta-hexosaminidase eukaryotic type N-terminal" evidence="10">
    <location>
        <begin position="867"/>
        <end position="1001"/>
    </location>
</feature>
<evidence type="ECO:0000313" key="11">
    <source>
        <dbReference type="EMBL" id="OWF45115.1"/>
    </source>
</evidence>
<evidence type="ECO:0000313" key="12">
    <source>
        <dbReference type="Proteomes" id="UP000242188"/>
    </source>
</evidence>
<dbReference type="EC" id="3.2.1.52" evidence="3"/>
<dbReference type="SUPFAM" id="SSF55545">
    <property type="entry name" value="beta-N-acetylhexosaminidase-like domain"/>
    <property type="match status" value="2"/>
</dbReference>
<dbReference type="InterPro" id="IPR017853">
    <property type="entry name" value="GH"/>
</dbReference>
<sequence>MSYLKQRVSRTMMSVVLRLSVMWCLLDICQSGPVFRPVPDQGFILKALAEVRQRRAAMISDDGNGEYIKWKQLDGSFGVEFAWGSTRSHIKRALRSTQGEPWPKPQVYKTRETIFTLNPTHFKINVDQNIKSDVISEAINRYNRTVFENAIQITEENFRNAPKSEVNKEMQYERDELGFINADRIRALTIQVNFTCDVTKSNRTNVSCDIYPSLTSDESYTLIVNSTGIFLSAQEVWGVVHGLETFSQLVLQYRDQFYIKETIIEDFPRFPHRGVLIDSSRHYIQKEVILDVLEGMAMNKMNVLHWHLTDEQSFSYKSDAFPDFSQKGAYHPNMVYTRDDINDVIAHARLRGIRVIPEFDVPGHTYSWGLSYPKMLTQCYFNNIPVPGFLGPLDPTNEHVFKILSKLFEEVTSVFKDRFVHLGGDEVNTECWASNPKVVELFQALFIKDNLRTQLSQSGPNLFTNITTNMTDNEISNMLQDKIISNDNQHEVDYRILKEVRSIIRKMQKSPSMMKENLPTYIWEYFNNRLKEKLDAIARDRNLGLDVIMWQDGMKQGVNIPKDTIIQVWTSKSHEIGPILRKGHRIIFSTCWYLDSFRRGVHWQNFYNCEPNEVDAEEGTQILGGEACLWSEYISSEMVSSMLWPRGSAVAEKLWSSRKPRALLDVSRRLSEHRCRMLRRGLDVGYANGPEYCVRKKTSRTVQSTQHTDKLTLNLAKDEIEYLIEKLRQPRISSNVSYVSAVADYTSIHLTSLFLSIIGVLALTLMMVMRFDECLLLLTAIVSTVRCLPLGVALYKEADLNVIDKLRKEISVWSQKSTSQGNDTTKSINIDDVIYWQRGPDSYEVTFNGFRSPVTIRRSLRSSVAEPWPKPRVFKPTRNFYRMYPQNFTIVVKSHSCDIIDDAILRYNKIIFEDSIEVSEENYFNAPKSKIKNEMSHENLLYFLDTPSVPHVHIRVKKECTEYPNATSDESYLLTVTPTGVKLDANEVWGVIRGLETLSQLVVTNAGQFYIHEAVIRDAPRFKYRGFLLDTARHFITKQVILDVLEGMAQNKMNVLHWHMVDDQSFPYKSDIYPDLSKKGAYHSSMVYTRNDIADIIEFARLRGIRVIPEFDTPGHTYSWGFADPDLLTQCYPGKEETVPGFLGPMDPSNEHVFTFLAQFFKEVLTVFKDPYIHLGNDEVFTECWASNPKVIGLFQKLYFEKGMEEIKTAHSTDNSTLQVDIRLREMFKKLEEFRQEKMEFIMWEDALRENISIPKDTIIQVWRTDNYLRRVLLEGFRVIYSYCWYLDRIDPGVHWRKFYQCDPYERSQLTLKKCYAIIMT</sequence>
<reference evidence="11 12" key="1">
    <citation type="journal article" date="2017" name="Nat. Ecol. Evol.">
        <title>Scallop genome provides insights into evolution of bilaterian karyotype and development.</title>
        <authorList>
            <person name="Wang S."/>
            <person name="Zhang J."/>
            <person name="Jiao W."/>
            <person name="Li J."/>
            <person name="Xun X."/>
            <person name="Sun Y."/>
            <person name="Guo X."/>
            <person name="Huan P."/>
            <person name="Dong B."/>
            <person name="Zhang L."/>
            <person name="Hu X."/>
            <person name="Sun X."/>
            <person name="Wang J."/>
            <person name="Zhao C."/>
            <person name="Wang Y."/>
            <person name="Wang D."/>
            <person name="Huang X."/>
            <person name="Wang R."/>
            <person name="Lv J."/>
            <person name="Li Y."/>
            <person name="Zhang Z."/>
            <person name="Liu B."/>
            <person name="Lu W."/>
            <person name="Hui Y."/>
            <person name="Liang J."/>
            <person name="Zhou Z."/>
            <person name="Hou R."/>
            <person name="Li X."/>
            <person name="Liu Y."/>
            <person name="Li H."/>
            <person name="Ning X."/>
            <person name="Lin Y."/>
            <person name="Zhao L."/>
            <person name="Xing Q."/>
            <person name="Dou J."/>
            <person name="Li Y."/>
            <person name="Mao J."/>
            <person name="Guo H."/>
            <person name="Dou H."/>
            <person name="Li T."/>
            <person name="Mu C."/>
            <person name="Jiang W."/>
            <person name="Fu Q."/>
            <person name="Fu X."/>
            <person name="Miao Y."/>
            <person name="Liu J."/>
            <person name="Yu Q."/>
            <person name="Li R."/>
            <person name="Liao H."/>
            <person name="Li X."/>
            <person name="Kong Y."/>
            <person name="Jiang Z."/>
            <person name="Chourrout D."/>
            <person name="Li R."/>
            <person name="Bao Z."/>
        </authorList>
    </citation>
    <scope>NUCLEOTIDE SEQUENCE [LARGE SCALE GENOMIC DNA]</scope>
    <source>
        <strain evidence="11 12">PY_sf001</strain>
    </source>
</reference>
<evidence type="ECO:0000256" key="2">
    <source>
        <dbReference type="ARBA" id="ARBA00006285"/>
    </source>
</evidence>
<dbReference type="PANTHER" id="PTHR22600">
    <property type="entry name" value="BETA-HEXOSAMINIDASE"/>
    <property type="match status" value="1"/>
</dbReference>
<feature type="chain" id="PRO_5013120776" description="beta-N-acetylhexosaminidase" evidence="8">
    <location>
        <begin position="32"/>
        <end position="1321"/>
    </location>
</feature>